<organism evidence="9 10">
    <name type="scientific">Thermotoga petrophila</name>
    <dbReference type="NCBI Taxonomy" id="93929"/>
    <lineage>
        <taxon>Bacteria</taxon>
        <taxon>Thermotogati</taxon>
        <taxon>Thermotogota</taxon>
        <taxon>Thermotogae</taxon>
        <taxon>Thermotogales</taxon>
        <taxon>Thermotogaceae</taxon>
        <taxon>Thermotoga</taxon>
    </lineage>
</organism>
<evidence type="ECO:0000256" key="1">
    <source>
        <dbReference type="ARBA" id="ARBA00004889"/>
    </source>
</evidence>
<dbReference type="SMR" id="A0A101ER81"/>
<dbReference type="InterPro" id="IPR006273">
    <property type="entry name" value="Orotate_PRibTrfase_bac"/>
</dbReference>
<reference evidence="9 10" key="1">
    <citation type="journal article" date="2015" name="MBio">
        <title>Genome-Resolved Metagenomic Analysis Reveals Roles for Candidate Phyla and Other Microbial Community Members in Biogeochemical Transformations in Oil Reservoirs.</title>
        <authorList>
            <person name="Hu P."/>
            <person name="Tom L."/>
            <person name="Singh A."/>
            <person name="Thomas B.C."/>
            <person name="Baker B.J."/>
            <person name="Piceno Y.M."/>
            <person name="Andersen G.L."/>
            <person name="Banfield J.F."/>
        </authorList>
    </citation>
    <scope>NUCLEOTIDE SEQUENCE [LARGE SCALE GENOMIC DNA]</scope>
    <source>
        <strain evidence="9">46_26</strain>
    </source>
</reference>
<evidence type="ECO:0000313" key="10">
    <source>
        <dbReference type="Proteomes" id="UP000058636"/>
    </source>
</evidence>
<sequence>MIKEILEKTGALMEGHFILSSGKHSSRYVQCARLFEFPEYGDIVGEELAKLLRKYDVETVVGPAMGGVILSYVVARYLKARSLFAERENGVMKLRRGFFVRPGEKAAVVEDVVTTGGSVKEVIELLKEYGANVVCVGSIIDRSGGKVDFGVPFESLLKLDLPVYDPEDCPLCKQGIPAEKPGSRGLK</sequence>
<comment type="pathway">
    <text evidence="1 7">Pyrimidine metabolism; UMP biosynthesis via de novo pathway; UMP from orotate: step 1/2.</text>
</comment>
<dbReference type="EC" id="2.4.2.10" evidence="2 7"/>
<comment type="cofactor">
    <cofactor evidence="7">
        <name>Mg(2+)</name>
        <dbReference type="ChEBI" id="CHEBI:18420"/>
    </cofactor>
</comment>
<feature type="binding site" evidence="7">
    <location>
        <position position="142"/>
    </location>
    <ligand>
        <name>orotate</name>
        <dbReference type="ChEBI" id="CHEBI:30839"/>
    </ligand>
</feature>
<evidence type="ECO:0000256" key="2">
    <source>
        <dbReference type="ARBA" id="ARBA00011971"/>
    </source>
</evidence>
<dbReference type="EMBL" id="LGFG01000026">
    <property type="protein sequence ID" value="KUK23407.1"/>
    <property type="molecule type" value="Genomic_DNA"/>
</dbReference>
<comment type="caution">
    <text evidence="9">The sequence shown here is derived from an EMBL/GenBank/DDBJ whole genome shotgun (WGS) entry which is preliminary data.</text>
</comment>
<dbReference type="AlphaFoldDB" id="A0A101ER81"/>
<comment type="catalytic activity">
    <reaction evidence="7">
        <text>orotidine 5'-phosphate + diphosphate = orotate + 5-phospho-alpha-D-ribose 1-diphosphate</text>
        <dbReference type="Rhea" id="RHEA:10380"/>
        <dbReference type="ChEBI" id="CHEBI:30839"/>
        <dbReference type="ChEBI" id="CHEBI:33019"/>
        <dbReference type="ChEBI" id="CHEBI:57538"/>
        <dbReference type="ChEBI" id="CHEBI:58017"/>
        <dbReference type="EC" id="2.4.2.10"/>
    </reaction>
</comment>
<dbReference type="GO" id="GO:0019856">
    <property type="term" value="P:pyrimidine nucleobase biosynthetic process"/>
    <property type="evidence" value="ECO:0007669"/>
    <property type="project" value="InterPro"/>
</dbReference>
<gene>
    <name evidence="7" type="primary">pyrE</name>
    <name evidence="9" type="ORF">XD57_0487</name>
</gene>
<keyword evidence="6 7" id="KW-0665">Pyrimidine biosynthesis</keyword>
<protein>
    <recommendedName>
        <fullName evidence="2 7">Orotate phosphoribosyltransferase</fullName>
        <shortName evidence="7">OPRT</shortName>
        <shortName evidence="7">OPRTase</shortName>
        <ecNumber evidence="2 7">2.4.2.10</ecNumber>
    </recommendedName>
</protein>
<dbReference type="NCBIfam" id="TIGR01367">
    <property type="entry name" value="pyrE_Therm"/>
    <property type="match status" value="1"/>
</dbReference>
<dbReference type="Proteomes" id="UP000058636">
    <property type="component" value="Unassembled WGS sequence"/>
</dbReference>
<dbReference type="GO" id="GO:0000287">
    <property type="term" value="F:magnesium ion binding"/>
    <property type="evidence" value="ECO:0007669"/>
    <property type="project" value="UniProtKB-UniRule"/>
</dbReference>
<comment type="similarity">
    <text evidence="7">Belongs to the purine/pyrimidine phosphoribosyltransferase family. PyrE subfamily.</text>
</comment>
<dbReference type="Gene3D" id="3.40.50.2020">
    <property type="match status" value="1"/>
</dbReference>
<dbReference type="InterPro" id="IPR029057">
    <property type="entry name" value="PRTase-like"/>
</dbReference>
<evidence type="ECO:0000259" key="8">
    <source>
        <dbReference type="Pfam" id="PF00156"/>
    </source>
</evidence>
<evidence type="ECO:0000256" key="4">
    <source>
        <dbReference type="ARBA" id="ARBA00022679"/>
    </source>
</evidence>
<dbReference type="SUPFAM" id="SSF53271">
    <property type="entry name" value="PRTase-like"/>
    <property type="match status" value="1"/>
</dbReference>
<dbReference type="CDD" id="cd06223">
    <property type="entry name" value="PRTases_typeI"/>
    <property type="match status" value="1"/>
</dbReference>
<keyword evidence="3 7" id="KW-0328">Glycosyltransferase</keyword>
<name>A0A101ER81_9THEM</name>
<accession>A0A101ER81</accession>
<evidence type="ECO:0000256" key="5">
    <source>
        <dbReference type="ARBA" id="ARBA00022842"/>
    </source>
</evidence>
<dbReference type="PATRIC" id="fig|93930.3.peg.1331"/>
<dbReference type="HAMAP" id="MF_01208">
    <property type="entry name" value="PyrE"/>
    <property type="match status" value="1"/>
</dbReference>
<comment type="function">
    <text evidence="7">Catalyzes the transfer of a ribosyl phosphate group from 5-phosphoribose 1-diphosphate to orotate, leading to the formation of orotidine monophosphate (OMP).</text>
</comment>
<dbReference type="PANTHER" id="PTHR19278:SF9">
    <property type="entry name" value="URIDINE 5'-MONOPHOSPHATE SYNTHASE"/>
    <property type="match status" value="1"/>
</dbReference>
<dbReference type="OMA" id="AQVLQYP"/>
<keyword evidence="4 7" id="KW-0808">Transferase</keyword>
<evidence type="ECO:0000256" key="7">
    <source>
        <dbReference type="HAMAP-Rule" id="MF_01208"/>
    </source>
</evidence>
<evidence type="ECO:0000256" key="3">
    <source>
        <dbReference type="ARBA" id="ARBA00022676"/>
    </source>
</evidence>
<dbReference type="Pfam" id="PF00156">
    <property type="entry name" value="Pribosyltran"/>
    <property type="match status" value="1"/>
</dbReference>
<dbReference type="PANTHER" id="PTHR19278">
    <property type="entry name" value="OROTATE PHOSPHORIBOSYLTRANSFERASE"/>
    <property type="match status" value="1"/>
</dbReference>
<keyword evidence="5 7" id="KW-0460">Magnesium</keyword>
<comment type="caution">
    <text evidence="7">Lacks conserved residue(s) required for the propagation of feature annotation.</text>
</comment>
<dbReference type="GO" id="GO:0004588">
    <property type="term" value="F:orotate phosphoribosyltransferase activity"/>
    <property type="evidence" value="ECO:0007669"/>
    <property type="project" value="UniProtKB-UniRule"/>
</dbReference>
<evidence type="ECO:0000313" key="9">
    <source>
        <dbReference type="EMBL" id="KUK23407.1"/>
    </source>
</evidence>
<dbReference type="InterPro" id="IPR023031">
    <property type="entry name" value="OPRT"/>
</dbReference>
<dbReference type="GO" id="GO:0044205">
    <property type="term" value="P:'de novo' UMP biosynthetic process"/>
    <property type="evidence" value="ECO:0007669"/>
    <property type="project" value="UniProtKB-UniRule"/>
</dbReference>
<feature type="domain" description="Phosphoribosyltransferase" evidence="8">
    <location>
        <begin position="39"/>
        <end position="145"/>
    </location>
</feature>
<comment type="subunit">
    <text evidence="7">Homodimer.</text>
</comment>
<feature type="binding site" evidence="7">
    <location>
        <position position="114"/>
    </location>
    <ligand>
        <name>orotate</name>
        <dbReference type="ChEBI" id="CHEBI:30839"/>
    </ligand>
</feature>
<dbReference type="InterPro" id="IPR000836">
    <property type="entry name" value="PRTase_dom"/>
</dbReference>
<dbReference type="UniPathway" id="UPA00070">
    <property type="reaction ID" value="UER00119"/>
</dbReference>
<evidence type="ECO:0000256" key="6">
    <source>
        <dbReference type="ARBA" id="ARBA00022975"/>
    </source>
</evidence>
<feature type="binding site" description="in other chain" evidence="7">
    <location>
        <begin position="110"/>
        <end position="118"/>
    </location>
    <ligand>
        <name>5-phospho-alpha-D-ribose 1-diphosphate</name>
        <dbReference type="ChEBI" id="CHEBI:58017"/>
        <note>ligand shared between dimeric partners</note>
    </ligand>
</feature>
<proteinExistence type="inferred from homology"/>